<dbReference type="Pfam" id="PF21185">
    <property type="entry name" value="RecD_N"/>
    <property type="match status" value="1"/>
</dbReference>
<dbReference type="Gene3D" id="1.10.10.1020">
    <property type="entry name" value="RecBCD complex, subunit RecD, N-terminal domain"/>
    <property type="match status" value="1"/>
</dbReference>
<keyword evidence="3" id="KW-0227">DNA damage</keyword>
<dbReference type="GO" id="GO:0017116">
    <property type="term" value="F:single-stranded DNA helicase activity"/>
    <property type="evidence" value="ECO:0007669"/>
    <property type="project" value="TreeGrafter"/>
</dbReference>
<evidence type="ECO:0000256" key="3">
    <source>
        <dbReference type="ARBA" id="ARBA00022763"/>
    </source>
</evidence>
<dbReference type="InterPro" id="IPR041851">
    <property type="entry name" value="RecD_N_sf"/>
</dbReference>
<evidence type="ECO:0000256" key="6">
    <source>
        <dbReference type="ARBA" id="ARBA00022839"/>
    </source>
</evidence>
<dbReference type="InterPro" id="IPR049550">
    <property type="entry name" value="RecD_N"/>
</dbReference>
<dbReference type="CDD" id="cd18809">
    <property type="entry name" value="SF1_C_RecD"/>
    <property type="match status" value="1"/>
</dbReference>
<dbReference type="STRING" id="96561.Dole_1056"/>
<dbReference type="GO" id="GO:0003677">
    <property type="term" value="F:DNA binding"/>
    <property type="evidence" value="ECO:0007669"/>
    <property type="project" value="UniProtKB-KW"/>
</dbReference>
<dbReference type="EMBL" id="CP000859">
    <property type="protein sequence ID" value="ABW66866.1"/>
    <property type="molecule type" value="Genomic_DNA"/>
</dbReference>
<keyword evidence="7" id="KW-0067">ATP-binding</keyword>
<gene>
    <name evidence="13" type="ordered locus">Dole_1056</name>
</gene>
<dbReference type="RefSeq" id="WP_012174484.1">
    <property type="nucleotide sequence ID" value="NC_009943.1"/>
</dbReference>
<dbReference type="OrthoDB" id="9763659at2"/>
<keyword evidence="4 13" id="KW-0378">Hydrolase</keyword>
<name>A8ZX10_DESOH</name>
<dbReference type="InterPro" id="IPR027785">
    <property type="entry name" value="UvrD-like_helicase_C"/>
</dbReference>
<evidence type="ECO:0000313" key="13">
    <source>
        <dbReference type="EMBL" id="ABW66866.1"/>
    </source>
</evidence>
<keyword evidence="5" id="KW-0347">Helicase</keyword>
<keyword evidence="14" id="KW-1185">Reference proteome</keyword>
<keyword evidence="9" id="KW-0234">DNA repair</keyword>
<evidence type="ECO:0000256" key="9">
    <source>
        <dbReference type="ARBA" id="ARBA00023204"/>
    </source>
</evidence>
<dbReference type="EC" id="3.1.11.5" evidence="13"/>
<feature type="domain" description="RecBCD enzyme subunit RecD N-terminal" evidence="12">
    <location>
        <begin position="13"/>
        <end position="107"/>
    </location>
</feature>
<evidence type="ECO:0000256" key="5">
    <source>
        <dbReference type="ARBA" id="ARBA00022806"/>
    </source>
</evidence>
<evidence type="ECO:0000256" key="7">
    <source>
        <dbReference type="ARBA" id="ARBA00022840"/>
    </source>
</evidence>
<dbReference type="HAMAP" id="MF_01487">
    <property type="entry name" value="RecD"/>
    <property type="match status" value="1"/>
</dbReference>
<dbReference type="GO" id="GO:0008854">
    <property type="term" value="F:exodeoxyribonuclease V activity"/>
    <property type="evidence" value="ECO:0007669"/>
    <property type="project" value="UniProtKB-EC"/>
</dbReference>
<keyword evidence="10" id="KW-0413">Isomerase</keyword>
<dbReference type="GO" id="GO:0006310">
    <property type="term" value="P:DNA recombination"/>
    <property type="evidence" value="ECO:0007669"/>
    <property type="project" value="InterPro"/>
</dbReference>
<keyword evidence="2" id="KW-0547">Nucleotide-binding</keyword>
<keyword evidence="1" id="KW-0540">Nuclease</keyword>
<dbReference type="CDD" id="cd17933">
    <property type="entry name" value="DEXSc_RecD-like"/>
    <property type="match status" value="1"/>
</dbReference>
<dbReference type="Gene3D" id="3.40.50.300">
    <property type="entry name" value="P-loop containing nucleotide triphosphate hydrolases"/>
    <property type="match status" value="3"/>
</dbReference>
<dbReference type="GO" id="GO:0006302">
    <property type="term" value="P:double-strand break repair"/>
    <property type="evidence" value="ECO:0007669"/>
    <property type="project" value="InterPro"/>
</dbReference>
<dbReference type="GO" id="GO:0005524">
    <property type="term" value="F:ATP binding"/>
    <property type="evidence" value="ECO:0007669"/>
    <property type="project" value="UniProtKB-KW"/>
</dbReference>
<sequence length="609" mass="65905">MDGYRDIQAAMPMLGELDRRFGELLTALDPGGGKELFLAAALTLWHTRRGHVCFDLNRADAFLTDGLDGVSLPDGRQWADILSRSAVVARPGGDPAPLVLDGEGRLYLHRYWAYQEQLADFIRSRAGIIRKVDAHRLKEGLTRWFPGQGPGNGPDMQRVAAVSALTHDFSVITGGPGTGKTLTAARILALLAEQAENRPLAAVLTAPTGKAAARLGEAMSTLRGAVPGPASENRLEVRACTIHRLLGALPGTTVFRHHRHNPIAADVVVVDEASMADVALMAKMVDALPDHCRLILVGDKDQLASVAAGSVFADICGAAGRNRFSADFLQALEAAGVLTGGMKAFPAGTARLAGNVVHLETVYRFEHRGGMEMVSRLVREGAAGEIVEALATPGHQDVTWTAPDQEEWRERLARTVTAWVKDCLSVSANPEMVLDRLGSFRVLCALREGPAGALALNRSVEHSLQRAGVVASGRLWYAGRPVMVLKNDYSLELFNGDVGITLWDGDRLSVFFKDDRGGVRKFHPGRIPEHETVYAMTVHKGQGSEFEKVVFVMPDRDGPVLTRELVYTALTRARSHIEIIGKKDIIEAAVSRSVSRRSGLVEAINNDQD</sequence>
<keyword evidence="6" id="KW-0269">Exonuclease</keyword>
<evidence type="ECO:0000259" key="11">
    <source>
        <dbReference type="Pfam" id="PF13538"/>
    </source>
</evidence>
<feature type="domain" description="UvrD-like helicase C-terminal" evidence="11">
    <location>
        <begin position="533"/>
        <end position="576"/>
    </location>
</feature>
<reference evidence="13 14" key="1">
    <citation type="submission" date="2007-10" db="EMBL/GenBank/DDBJ databases">
        <title>Complete sequence of Desulfococcus oleovorans Hxd3.</title>
        <authorList>
            <consortium name="US DOE Joint Genome Institute"/>
            <person name="Copeland A."/>
            <person name="Lucas S."/>
            <person name="Lapidus A."/>
            <person name="Barry K."/>
            <person name="Glavina del Rio T."/>
            <person name="Dalin E."/>
            <person name="Tice H."/>
            <person name="Pitluck S."/>
            <person name="Kiss H."/>
            <person name="Brettin T."/>
            <person name="Bruce D."/>
            <person name="Detter J.C."/>
            <person name="Han C."/>
            <person name="Schmutz J."/>
            <person name="Larimer F."/>
            <person name="Land M."/>
            <person name="Hauser L."/>
            <person name="Kyrpides N."/>
            <person name="Kim E."/>
            <person name="Wawrik B."/>
            <person name="Richardson P."/>
        </authorList>
    </citation>
    <scope>NUCLEOTIDE SEQUENCE [LARGE SCALE GENOMIC DNA]</scope>
    <source>
        <strain evidence="14">DSM 6200 / JCM 39069 / Hxd3</strain>
    </source>
</reference>
<dbReference type="InterPro" id="IPR006344">
    <property type="entry name" value="RecD"/>
</dbReference>
<dbReference type="HOGENOM" id="CLU_007524_1_2_7"/>
<dbReference type="Pfam" id="PF13245">
    <property type="entry name" value="AAA_19"/>
    <property type="match status" value="1"/>
</dbReference>
<dbReference type="NCBIfam" id="TIGR01447">
    <property type="entry name" value="recD"/>
    <property type="match status" value="1"/>
</dbReference>
<dbReference type="KEGG" id="dol:Dole_1056"/>
<dbReference type="InterPro" id="IPR050534">
    <property type="entry name" value="Coronavir_polyprotein_1ab"/>
</dbReference>
<evidence type="ECO:0000256" key="2">
    <source>
        <dbReference type="ARBA" id="ARBA00022741"/>
    </source>
</evidence>
<protein>
    <submittedName>
        <fullName evidence="13">Exodeoxyribonuclease V, alpha subunit</fullName>
        <ecNumber evidence="13">3.1.11.5</ecNumber>
    </submittedName>
</protein>
<evidence type="ECO:0000256" key="8">
    <source>
        <dbReference type="ARBA" id="ARBA00023125"/>
    </source>
</evidence>
<organism evidence="13 14">
    <name type="scientific">Desulfosudis oleivorans (strain DSM 6200 / JCM 39069 / Hxd3)</name>
    <name type="common">Desulfococcus oleovorans</name>
    <dbReference type="NCBI Taxonomy" id="96561"/>
    <lineage>
        <taxon>Bacteria</taxon>
        <taxon>Pseudomonadati</taxon>
        <taxon>Thermodesulfobacteriota</taxon>
        <taxon>Desulfobacteria</taxon>
        <taxon>Desulfobacterales</taxon>
        <taxon>Desulfosudaceae</taxon>
        <taxon>Desulfosudis</taxon>
    </lineage>
</organism>
<dbReference type="AlphaFoldDB" id="A8ZX10"/>
<evidence type="ECO:0000256" key="10">
    <source>
        <dbReference type="ARBA" id="ARBA00023235"/>
    </source>
</evidence>
<dbReference type="Pfam" id="PF13538">
    <property type="entry name" value="UvrD_C_2"/>
    <property type="match status" value="1"/>
</dbReference>
<dbReference type="PANTHER" id="PTHR43788:SF6">
    <property type="entry name" value="DNA HELICASE B"/>
    <property type="match status" value="1"/>
</dbReference>
<evidence type="ECO:0000256" key="1">
    <source>
        <dbReference type="ARBA" id="ARBA00022722"/>
    </source>
</evidence>
<dbReference type="SUPFAM" id="SSF52540">
    <property type="entry name" value="P-loop containing nucleoside triphosphate hydrolases"/>
    <property type="match status" value="2"/>
</dbReference>
<dbReference type="eggNOG" id="COG0507">
    <property type="taxonomic scope" value="Bacteria"/>
</dbReference>
<dbReference type="GO" id="GO:0009338">
    <property type="term" value="C:exodeoxyribonuclease V complex"/>
    <property type="evidence" value="ECO:0007669"/>
    <property type="project" value="InterPro"/>
</dbReference>
<proteinExistence type="inferred from homology"/>
<dbReference type="InterPro" id="IPR027417">
    <property type="entry name" value="P-loop_NTPase"/>
</dbReference>
<keyword evidence="8" id="KW-0238">DNA-binding</keyword>
<evidence type="ECO:0000259" key="12">
    <source>
        <dbReference type="Pfam" id="PF21185"/>
    </source>
</evidence>
<accession>A8ZX10</accession>
<dbReference type="Proteomes" id="UP000008561">
    <property type="component" value="Chromosome"/>
</dbReference>
<evidence type="ECO:0000256" key="4">
    <source>
        <dbReference type="ARBA" id="ARBA00022801"/>
    </source>
</evidence>
<dbReference type="PANTHER" id="PTHR43788">
    <property type="entry name" value="DNA2/NAM7 HELICASE FAMILY MEMBER"/>
    <property type="match status" value="1"/>
</dbReference>
<evidence type="ECO:0000313" key="14">
    <source>
        <dbReference type="Proteomes" id="UP000008561"/>
    </source>
</evidence>